<dbReference type="HOGENOM" id="CLU_2129401_0_0_9"/>
<dbReference type="EMBL" id="CP003273">
    <property type="protein sequence ID" value="AGL03189.1"/>
    <property type="molecule type" value="Genomic_DNA"/>
</dbReference>
<sequence length="113" mass="13268">MDNNSNIFTDKTKHCAESHQFRNEIQAYNKGTYKPKNSHKLDTVRWSPIYRMQVGKKPRRYHFIPAHTVQWTASCCLSYHGCCRTYYQVIKTRNHFPPTVRTISKNAASGFLN</sequence>
<evidence type="ECO:0000313" key="1">
    <source>
        <dbReference type="EMBL" id="AGL03189.1"/>
    </source>
</evidence>
<name>R4KKJ9_9FIRM</name>
<dbReference type="AlphaFoldDB" id="R4KKJ9"/>
<accession>R4KKJ9</accession>
<reference evidence="1 2" key="1">
    <citation type="submission" date="2012-01" db="EMBL/GenBank/DDBJ databases">
        <title>Complete sequence of Desulfotomaculum gibsoniae DSM 7213.</title>
        <authorList>
            <consortium name="US DOE Joint Genome Institute"/>
            <person name="Lucas S."/>
            <person name="Han J."/>
            <person name="Lapidus A."/>
            <person name="Cheng J.-F."/>
            <person name="Goodwin L."/>
            <person name="Pitluck S."/>
            <person name="Peters L."/>
            <person name="Ovchinnikova G."/>
            <person name="Teshima H."/>
            <person name="Detter J.C."/>
            <person name="Han C."/>
            <person name="Tapia R."/>
            <person name="Land M."/>
            <person name="Hauser L."/>
            <person name="Kyrpides N."/>
            <person name="Ivanova N."/>
            <person name="Pagani I."/>
            <person name="Parshina S."/>
            <person name="Plugge C."/>
            <person name="Muyzer G."/>
            <person name="Kuever J."/>
            <person name="Ivanova A."/>
            <person name="Nazina T."/>
            <person name="Klenk H.-P."/>
            <person name="Brambilla E."/>
            <person name="Spring S."/>
            <person name="Stams A.F."/>
            <person name="Woyke T."/>
        </authorList>
    </citation>
    <scope>NUCLEOTIDE SEQUENCE [LARGE SCALE GENOMIC DNA]</scope>
    <source>
        <strain evidence="1 2">DSM 7213</strain>
    </source>
</reference>
<dbReference type="Proteomes" id="UP000013520">
    <property type="component" value="Chromosome"/>
</dbReference>
<organism evidence="1 2">
    <name type="scientific">Desulfoscipio gibsoniae DSM 7213</name>
    <dbReference type="NCBI Taxonomy" id="767817"/>
    <lineage>
        <taxon>Bacteria</taxon>
        <taxon>Bacillati</taxon>
        <taxon>Bacillota</taxon>
        <taxon>Clostridia</taxon>
        <taxon>Eubacteriales</taxon>
        <taxon>Desulfallaceae</taxon>
        <taxon>Desulfoscipio</taxon>
    </lineage>
</organism>
<dbReference type="KEGG" id="dgi:Desgi_3883"/>
<gene>
    <name evidence="1" type="ORF">Desgi_3883</name>
</gene>
<keyword evidence="2" id="KW-1185">Reference proteome</keyword>
<proteinExistence type="predicted"/>
<protein>
    <submittedName>
        <fullName evidence="1">Uncharacterized protein</fullName>
    </submittedName>
</protein>
<evidence type="ECO:0000313" key="2">
    <source>
        <dbReference type="Proteomes" id="UP000013520"/>
    </source>
</evidence>